<dbReference type="RefSeq" id="WP_344686388.1">
    <property type="nucleotide sequence ID" value="NZ_BAAAUX010000045.1"/>
</dbReference>
<name>A0ABN3VPX8_9PSEU</name>
<evidence type="ECO:0000313" key="3">
    <source>
        <dbReference type="Proteomes" id="UP001500979"/>
    </source>
</evidence>
<evidence type="ECO:0000256" key="1">
    <source>
        <dbReference type="SAM" id="SignalP"/>
    </source>
</evidence>
<proteinExistence type="predicted"/>
<evidence type="ECO:0000313" key="2">
    <source>
        <dbReference type="EMBL" id="GAA2822164.1"/>
    </source>
</evidence>
<protein>
    <submittedName>
        <fullName evidence="2">Uncharacterized protein</fullName>
    </submittedName>
</protein>
<reference evidence="2 3" key="1">
    <citation type="journal article" date="2019" name="Int. J. Syst. Evol. Microbiol.">
        <title>The Global Catalogue of Microorganisms (GCM) 10K type strain sequencing project: providing services to taxonomists for standard genome sequencing and annotation.</title>
        <authorList>
            <consortium name="The Broad Institute Genomics Platform"/>
            <consortium name="The Broad Institute Genome Sequencing Center for Infectious Disease"/>
            <person name="Wu L."/>
            <person name="Ma J."/>
        </authorList>
    </citation>
    <scope>NUCLEOTIDE SEQUENCE [LARGE SCALE GENOMIC DNA]</scope>
    <source>
        <strain evidence="2 3">JCM 9383</strain>
    </source>
</reference>
<gene>
    <name evidence="2" type="ORF">GCM10010470_66800</name>
</gene>
<keyword evidence="3" id="KW-1185">Reference proteome</keyword>
<dbReference type="EMBL" id="BAAAUX010000045">
    <property type="protein sequence ID" value="GAA2822164.1"/>
    <property type="molecule type" value="Genomic_DNA"/>
</dbReference>
<dbReference type="Proteomes" id="UP001500979">
    <property type="component" value="Unassembled WGS sequence"/>
</dbReference>
<sequence>MQTWAKRGMHAALVTGGMLAVGTGVASATETCPDRPAPPLGESLLPAIDGLGEDAPQRRACFAGELFPEEPPHGGGVTYNRPVVDQRSAHPPVRTSMSGTIDPVRDLLPAVEDAHTREIPVVRDQHWITSPEQPRMELAGWVADTDEPREPAADRSDVLFGPAAPERQVPVGTPAQGFHRSLSWGGPIGSVIGAPDQAVFRTGPSPDVAHELVTPAGDPARAEGFDHADGIVELWQEARERHQVQAAPLLAPEESVDLTASELPGEPFDIVGIPDRLLADALTTERPAPAPRQDLVPLAVPGEHQAKAAEIPPLSDLGLLSFSKDQGTTERSGRLETPLPVLGDLTALQGGQTSLPQVSRIAAALDGPAEPRGGFLGRPELAPVDVLEIDELTAAVPPQRRLTESPLRIPGLAPAPRAEQAMALPMLERTPTLRPGSPDLPANPDLEDTVVLSRI</sequence>
<keyword evidence="1" id="KW-0732">Signal</keyword>
<feature type="chain" id="PRO_5047434713" evidence="1">
    <location>
        <begin position="29"/>
        <end position="455"/>
    </location>
</feature>
<comment type="caution">
    <text evidence="2">The sequence shown here is derived from an EMBL/GenBank/DDBJ whole genome shotgun (WGS) entry which is preliminary data.</text>
</comment>
<accession>A0ABN3VPX8</accession>
<organism evidence="2 3">
    <name type="scientific">Saccharopolyspora taberi</name>
    <dbReference type="NCBI Taxonomy" id="60895"/>
    <lineage>
        <taxon>Bacteria</taxon>
        <taxon>Bacillati</taxon>
        <taxon>Actinomycetota</taxon>
        <taxon>Actinomycetes</taxon>
        <taxon>Pseudonocardiales</taxon>
        <taxon>Pseudonocardiaceae</taxon>
        <taxon>Saccharopolyspora</taxon>
    </lineage>
</organism>
<feature type="signal peptide" evidence="1">
    <location>
        <begin position="1"/>
        <end position="28"/>
    </location>
</feature>